<reference evidence="2 3" key="1">
    <citation type="submission" date="2019-01" db="EMBL/GenBank/DDBJ databases">
        <title>Blautia sp. nov. KGMB01111 isolated human feces.</title>
        <authorList>
            <person name="Park J.-E."/>
            <person name="Kim J.-S."/>
            <person name="Park S.-H."/>
        </authorList>
    </citation>
    <scope>NUCLEOTIDE SEQUENCE [LARGE SCALE GENOMIC DNA]</scope>
    <source>
        <strain evidence="2 3">KGMB01111</strain>
    </source>
</reference>
<proteinExistence type="predicted"/>
<evidence type="ECO:0000313" key="2">
    <source>
        <dbReference type="EMBL" id="RXS76397.1"/>
    </source>
</evidence>
<accession>A0A4Q1RKR5</accession>
<gene>
    <name evidence="2" type="ORF">ETP43_15120</name>
</gene>
<organism evidence="2 3">
    <name type="scientific">Blautia faecicola</name>
    <dbReference type="NCBI Taxonomy" id="2509240"/>
    <lineage>
        <taxon>Bacteria</taxon>
        <taxon>Bacillati</taxon>
        <taxon>Bacillota</taxon>
        <taxon>Clostridia</taxon>
        <taxon>Lachnospirales</taxon>
        <taxon>Lachnospiraceae</taxon>
        <taxon>Blautia</taxon>
    </lineage>
</organism>
<dbReference type="EMBL" id="SDKC01000001">
    <property type="protein sequence ID" value="RXS76397.1"/>
    <property type="molecule type" value="Genomic_DNA"/>
</dbReference>
<dbReference type="RefSeq" id="WP_129259042.1">
    <property type="nucleotide sequence ID" value="NZ_SDKC01000001.1"/>
</dbReference>
<evidence type="ECO:0000256" key="1">
    <source>
        <dbReference type="SAM" id="Phobius"/>
    </source>
</evidence>
<dbReference type="Proteomes" id="UP000290106">
    <property type="component" value="Unassembled WGS sequence"/>
</dbReference>
<keyword evidence="1" id="KW-0812">Transmembrane</keyword>
<sequence>MRKGIKKYSPGIGKKSKNKNKGSLQAACEKTRRVSLCSFRAVLTVEAAFVVPLFLLAICTLLGMIDLYRVQALVRTSLHQSAQELGMYASVESGDSGVSTPVGVLSTGICIAYTKSHLPELGDYVSVNLIGSRYENHEIQLKATITYQLPFSILPVSKIKVGNGSVVHAWTGYDSGDTGKTDGGDGDEMVYVSDYESVYHTSVHCTHLDLSIHQGTKEQVERQRNEYGKKYHACERCGGDSHLVYYTEKGDRYHSEASCSGLKRTVRLVEKSQIQAHTQCERCRGTGK</sequence>
<keyword evidence="1" id="KW-0472">Membrane</keyword>
<name>A0A4Q1RKR5_9FIRM</name>
<comment type="caution">
    <text evidence="2">The sequence shown here is derived from an EMBL/GenBank/DDBJ whole genome shotgun (WGS) entry which is preliminary data.</text>
</comment>
<protein>
    <submittedName>
        <fullName evidence="2">Pilus assembly protein</fullName>
    </submittedName>
</protein>
<keyword evidence="1" id="KW-1133">Transmembrane helix</keyword>
<dbReference type="AlphaFoldDB" id="A0A4Q1RKR5"/>
<dbReference type="OrthoDB" id="1766790at2"/>
<evidence type="ECO:0000313" key="3">
    <source>
        <dbReference type="Proteomes" id="UP000290106"/>
    </source>
</evidence>
<feature type="transmembrane region" description="Helical" evidence="1">
    <location>
        <begin position="41"/>
        <end position="65"/>
    </location>
</feature>
<keyword evidence="3" id="KW-1185">Reference proteome</keyword>